<comment type="caution">
    <text evidence="7">The sequence shown here is derived from an EMBL/GenBank/DDBJ whole genome shotgun (WGS) entry which is preliminary data.</text>
</comment>
<dbReference type="Proteomes" id="UP001050691">
    <property type="component" value="Unassembled WGS sequence"/>
</dbReference>
<dbReference type="AlphaFoldDB" id="A0AAV5AMY5"/>
<evidence type="ECO:0000256" key="2">
    <source>
        <dbReference type="ARBA" id="ARBA00022692"/>
    </source>
</evidence>
<dbReference type="PANTHER" id="PTHR16201:SF34">
    <property type="entry name" value="LYSOSOMAL AMINO ACID TRANSPORTER 1"/>
    <property type="match status" value="1"/>
</dbReference>
<dbReference type="GO" id="GO:0034488">
    <property type="term" value="P:basic amino acid transmembrane export from vacuole"/>
    <property type="evidence" value="ECO:0007669"/>
    <property type="project" value="TreeGrafter"/>
</dbReference>
<feature type="region of interest" description="Disordered" evidence="5">
    <location>
        <begin position="440"/>
        <end position="469"/>
    </location>
</feature>
<dbReference type="Gene3D" id="1.20.1280.290">
    <property type="match status" value="1"/>
</dbReference>
<feature type="region of interest" description="Disordered" evidence="5">
    <location>
        <begin position="102"/>
        <end position="249"/>
    </location>
</feature>
<proteinExistence type="predicted"/>
<protein>
    <submittedName>
        <fullName evidence="7">Uncharacterized protein</fullName>
    </submittedName>
</protein>
<keyword evidence="3 6" id="KW-1133">Transmembrane helix</keyword>
<keyword evidence="4 6" id="KW-0472">Membrane</keyword>
<evidence type="ECO:0000313" key="8">
    <source>
        <dbReference type="Proteomes" id="UP001050691"/>
    </source>
</evidence>
<gene>
    <name evidence="7" type="ORF">Clacol_010073</name>
</gene>
<dbReference type="PANTHER" id="PTHR16201">
    <property type="entry name" value="SEVEN TRANSMEMBRANE PROTEIN 1-RELATED"/>
    <property type="match status" value="1"/>
</dbReference>
<dbReference type="EMBL" id="BPWL01000011">
    <property type="protein sequence ID" value="GJJ15795.1"/>
    <property type="molecule type" value="Genomic_DNA"/>
</dbReference>
<evidence type="ECO:0000256" key="6">
    <source>
        <dbReference type="SAM" id="Phobius"/>
    </source>
</evidence>
<organism evidence="7 8">
    <name type="scientific">Clathrus columnatus</name>
    <dbReference type="NCBI Taxonomy" id="1419009"/>
    <lineage>
        <taxon>Eukaryota</taxon>
        <taxon>Fungi</taxon>
        <taxon>Dikarya</taxon>
        <taxon>Basidiomycota</taxon>
        <taxon>Agaricomycotina</taxon>
        <taxon>Agaricomycetes</taxon>
        <taxon>Phallomycetidae</taxon>
        <taxon>Phallales</taxon>
        <taxon>Clathraceae</taxon>
        <taxon>Clathrus</taxon>
    </lineage>
</organism>
<evidence type="ECO:0000313" key="7">
    <source>
        <dbReference type="EMBL" id="GJJ15795.1"/>
    </source>
</evidence>
<dbReference type="GO" id="GO:0015174">
    <property type="term" value="F:basic amino acid transmembrane transporter activity"/>
    <property type="evidence" value="ECO:0007669"/>
    <property type="project" value="TreeGrafter"/>
</dbReference>
<sequence>MSPSPSTSSRVTPADNLGKRPNISPSRRRAKSFDPMSQATVFSDVSSSTIMHSNRTPTRVRTQTAEQLHVLDQPRDYRREPLRIDGVHDEIRLFVEQELDADDDIEPDSDMITSFYSEGGDRRSGRGKHVSWGRTGTSRDRDYTHTTRRRQRSGSLGLTTTHITEEPLSVSPTTLRGRPTTPRRMTDSGIESGDDLSADSFEDSGKPISTYNAIRFPSDPSDMDQVDSTPLTHSRSRSRSRVRRASSALSEATSRRSASIVFLGVMILIGFSKLDHNYSPTKTQGNVLIPLDTYHSDLHISSLFPRNSPTATFIDDQTEQFIGRLAAWTCTTLYLTSRLPQIWKNGLSMYLFTFAFFGNLFYVLSILTSPNMNLPPEQSRQFLRDSVPYLLGSGGTLLFDVTIVSQSFIYTSTTKRDRKKRRRSRTLSSALPSTRGRMRLGSRRSLDDEERGLLQDNGTVVGDRGNDAT</sequence>
<evidence type="ECO:0000256" key="5">
    <source>
        <dbReference type="SAM" id="MobiDB-lite"/>
    </source>
</evidence>
<feature type="transmembrane region" description="Helical" evidence="6">
    <location>
        <begin position="257"/>
        <end position="274"/>
    </location>
</feature>
<dbReference type="InterPro" id="IPR051415">
    <property type="entry name" value="LAAT-1"/>
</dbReference>
<feature type="compositionally biased region" description="Low complexity" evidence="5">
    <location>
        <begin position="172"/>
        <end position="183"/>
    </location>
</feature>
<feature type="transmembrane region" description="Helical" evidence="6">
    <location>
        <begin position="347"/>
        <end position="367"/>
    </location>
</feature>
<dbReference type="GO" id="GO:0000329">
    <property type="term" value="C:fungal-type vacuole membrane"/>
    <property type="evidence" value="ECO:0007669"/>
    <property type="project" value="TreeGrafter"/>
</dbReference>
<feature type="region of interest" description="Disordered" evidence="5">
    <location>
        <begin position="1"/>
        <end position="38"/>
    </location>
</feature>
<dbReference type="InterPro" id="IPR006603">
    <property type="entry name" value="PQ-loop_rpt"/>
</dbReference>
<feature type="compositionally biased region" description="Acidic residues" evidence="5">
    <location>
        <begin position="192"/>
        <end position="202"/>
    </location>
</feature>
<name>A0AAV5AMY5_9AGAM</name>
<keyword evidence="2 6" id="KW-0812">Transmembrane</keyword>
<evidence type="ECO:0000256" key="3">
    <source>
        <dbReference type="ARBA" id="ARBA00022989"/>
    </source>
</evidence>
<reference evidence="7" key="1">
    <citation type="submission" date="2021-10" db="EMBL/GenBank/DDBJ databases">
        <title>De novo Genome Assembly of Clathrus columnatus (Basidiomycota, Fungi) Using Illumina and Nanopore Sequence Data.</title>
        <authorList>
            <person name="Ogiso-Tanaka E."/>
            <person name="Itagaki H."/>
            <person name="Hosoya T."/>
            <person name="Hosaka K."/>
        </authorList>
    </citation>
    <scope>NUCLEOTIDE SEQUENCE</scope>
    <source>
        <strain evidence="7">MO-923</strain>
    </source>
</reference>
<accession>A0AAV5AMY5</accession>
<keyword evidence="8" id="KW-1185">Reference proteome</keyword>
<evidence type="ECO:0000256" key="1">
    <source>
        <dbReference type="ARBA" id="ARBA00004141"/>
    </source>
</evidence>
<feature type="compositionally biased region" description="Basic residues" evidence="5">
    <location>
        <begin position="234"/>
        <end position="244"/>
    </location>
</feature>
<dbReference type="Pfam" id="PF04193">
    <property type="entry name" value="PQ-loop"/>
    <property type="match status" value="1"/>
</dbReference>
<comment type="subcellular location">
    <subcellularLocation>
        <location evidence="1">Membrane</location>
        <topology evidence="1">Multi-pass membrane protein</topology>
    </subcellularLocation>
</comment>
<feature type="compositionally biased region" description="Polar residues" evidence="5">
    <location>
        <begin position="153"/>
        <end position="162"/>
    </location>
</feature>
<evidence type="ECO:0000256" key="4">
    <source>
        <dbReference type="ARBA" id="ARBA00023136"/>
    </source>
</evidence>
<feature type="transmembrane region" description="Helical" evidence="6">
    <location>
        <begin position="387"/>
        <end position="413"/>
    </location>
</feature>